<feature type="transmembrane region" description="Helical" evidence="1">
    <location>
        <begin position="685"/>
        <end position="706"/>
    </location>
</feature>
<proteinExistence type="predicted"/>
<name>A0A3N4HU05_ASCIM</name>
<dbReference type="EMBL" id="ML119728">
    <property type="protein sequence ID" value="RPA77343.1"/>
    <property type="molecule type" value="Genomic_DNA"/>
</dbReference>
<dbReference type="STRING" id="1160509.A0A3N4HU05"/>
<keyword evidence="1" id="KW-1133">Transmembrane helix</keyword>
<keyword evidence="3" id="KW-1185">Reference proteome</keyword>
<dbReference type="Proteomes" id="UP000275078">
    <property type="component" value="Unassembled WGS sequence"/>
</dbReference>
<keyword evidence="1" id="KW-0812">Transmembrane</keyword>
<protein>
    <submittedName>
        <fullName evidence="2">Uncharacterized protein</fullName>
    </submittedName>
</protein>
<evidence type="ECO:0000256" key="1">
    <source>
        <dbReference type="SAM" id="Phobius"/>
    </source>
</evidence>
<keyword evidence="1" id="KW-0472">Membrane</keyword>
<feature type="transmembrane region" description="Helical" evidence="1">
    <location>
        <begin position="131"/>
        <end position="148"/>
    </location>
</feature>
<evidence type="ECO:0000313" key="2">
    <source>
        <dbReference type="EMBL" id="RPA77343.1"/>
    </source>
</evidence>
<gene>
    <name evidence="2" type="ORF">BJ508DRAFT_417164</name>
</gene>
<sequence>MEGQWDERTDENMQATLLSPGYRLKDNYLADISTNVKTSYFKEDLTNISVETTEFLSPTTPNGSKPSKKLNLKSWPRKAKALKRDWGGFFLDVGRILIVIALMAFGAAAYMSNGKPVTDPKARMIKEASRWFTSVFPIAYTALMVKTLRDIALALLVRGTHLMTVEQLLQNSSVGATVITGMKFRGIHVIPLVLFFVWAFSPLGGQGALRLLDTVDQVDSERNGVAYYVLPNATTIFHNNTARRGDLSRYLAVNHLFISSMVSSTRPDRDAMRRDNLGHVRIPRLSTLTKKPDRDGWVSVSTADDVWDDGFQYSSFLGLPTVTNSSSSRNTFTIHNSYFEFKCSEKRWISSVQHPEISENPKEKHFPDNERYLAAMQSKVVKESSDGTNKDVRSMLNVGILPNQAEYSIKDLESGHVKRKEPLSVGIRVRHHPHTFPKTEEDKIKWGAAYGTILQYNCTLTEPRVEVAINCTPNAKAERANTRRVENGLTAGICEVTAMRSDPRYRNVEDTYTTQFDTADGDILRDALFARIASAARYDEYELTRNQYETIPALIYLHNPENMMGWHVEADGTASEDMDLLTYENMDFWNIEPEEMEKRFNMFFNGFFHASQVPFIRSRGIPVNRTRTDRWKATNAITTEELELEAKTDISETGTSREALEVGRNNLGITENTSTTITEVYRINYSWLAVYMCSCIVLFISVISGFSFHMRYTFRTAAPDILTYFSSLTRDNPHMRIPEDSTGFAGSSMDGAKRSKKLGHVEVRLGDVRPNDVEGHIALFREDLYEGIPMLGEGKNRSRKYR</sequence>
<evidence type="ECO:0000313" key="3">
    <source>
        <dbReference type="Proteomes" id="UP000275078"/>
    </source>
</evidence>
<organism evidence="2 3">
    <name type="scientific">Ascobolus immersus RN42</name>
    <dbReference type="NCBI Taxonomy" id="1160509"/>
    <lineage>
        <taxon>Eukaryota</taxon>
        <taxon>Fungi</taxon>
        <taxon>Dikarya</taxon>
        <taxon>Ascomycota</taxon>
        <taxon>Pezizomycotina</taxon>
        <taxon>Pezizomycetes</taxon>
        <taxon>Pezizales</taxon>
        <taxon>Ascobolaceae</taxon>
        <taxon>Ascobolus</taxon>
    </lineage>
</organism>
<accession>A0A3N4HU05</accession>
<feature type="transmembrane region" description="Helical" evidence="1">
    <location>
        <begin position="189"/>
        <end position="209"/>
    </location>
</feature>
<dbReference type="OrthoDB" id="3692311at2759"/>
<reference evidence="2 3" key="1">
    <citation type="journal article" date="2018" name="Nat. Ecol. Evol.">
        <title>Pezizomycetes genomes reveal the molecular basis of ectomycorrhizal truffle lifestyle.</title>
        <authorList>
            <person name="Murat C."/>
            <person name="Payen T."/>
            <person name="Noel B."/>
            <person name="Kuo A."/>
            <person name="Morin E."/>
            <person name="Chen J."/>
            <person name="Kohler A."/>
            <person name="Krizsan K."/>
            <person name="Balestrini R."/>
            <person name="Da Silva C."/>
            <person name="Montanini B."/>
            <person name="Hainaut M."/>
            <person name="Levati E."/>
            <person name="Barry K.W."/>
            <person name="Belfiori B."/>
            <person name="Cichocki N."/>
            <person name="Clum A."/>
            <person name="Dockter R.B."/>
            <person name="Fauchery L."/>
            <person name="Guy J."/>
            <person name="Iotti M."/>
            <person name="Le Tacon F."/>
            <person name="Lindquist E.A."/>
            <person name="Lipzen A."/>
            <person name="Malagnac F."/>
            <person name="Mello A."/>
            <person name="Molinier V."/>
            <person name="Miyauchi S."/>
            <person name="Poulain J."/>
            <person name="Riccioni C."/>
            <person name="Rubini A."/>
            <person name="Sitrit Y."/>
            <person name="Splivallo R."/>
            <person name="Traeger S."/>
            <person name="Wang M."/>
            <person name="Zifcakova L."/>
            <person name="Wipf D."/>
            <person name="Zambonelli A."/>
            <person name="Paolocci F."/>
            <person name="Nowrousian M."/>
            <person name="Ottonello S."/>
            <person name="Baldrian P."/>
            <person name="Spatafora J.W."/>
            <person name="Henrissat B."/>
            <person name="Nagy L.G."/>
            <person name="Aury J.M."/>
            <person name="Wincker P."/>
            <person name="Grigoriev I.V."/>
            <person name="Bonfante P."/>
            <person name="Martin F.M."/>
        </authorList>
    </citation>
    <scope>NUCLEOTIDE SEQUENCE [LARGE SCALE GENOMIC DNA]</scope>
    <source>
        <strain evidence="2 3">RN42</strain>
    </source>
</reference>
<feature type="transmembrane region" description="Helical" evidence="1">
    <location>
        <begin position="86"/>
        <end position="111"/>
    </location>
</feature>
<dbReference type="AlphaFoldDB" id="A0A3N4HU05"/>